<dbReference type="RefSeq" id="XP_019536050.1">
    <property type="nucleotide sequence ID" value="XM_019680505.2"/>
</dbReference>
<feature type="compositionally biased region" description="Low complexity" evidence="3">
    <location>
        <begin position="267"/>
        <end position="288"/>
    </location>
</feature>
<dbReference type="InterPro" id="IPR001878">
    <property type="entry name" value="Znf_CCHC"/>
</dbReference>
<evidence type="ECO:0000313" key="5">
    <source>
        <dbReference type="EnsemblMetazoa" id="AALFPA23_021015.P30996"/>
    </source>
</evidence>
<organism evidence="5 6">
    <name type="scientific">Aedes albopictus</name>
    <name type="common">Asian tiger mosquito</name>
    <name type="synonym">Stegomyia albopicta</name>
    <dbReference type="NCBI Taxonomy" id="7160"/>
    <lineage>
        <taxon>Eukaryota</taxon>
        <taxon>Metazoa</taxon>
        <taxon>Ecdysozoa</taxon>
        <taxon>Arthropoda</taxon>
        <taxon>Hexapoda</taxon>
        <taxon>Insecta</taxon>
        <taxon>Pterygota</taxon>
        <taxon>Neoptera</taxon>
        <taxon>Endopterygota</taxon>
        <taxon>Diptera</taxon>
        <taxon>Nematocera</taxon>
        <taxon>Culicoidea</taxon>
        <taxon>Culicidae</taxon>
        <taxon>Culicinae</taxon>
        <taxon>Aedini</taxon>
        <taxon>Aedes</taxon>
        <taxon>Stegomyia</taxon>
    </lineage>
</organism>
<reference evidence="5" key="2">
    <citation type="submission" date="2025-05" db="UniProtKB">
        <authorList>
            <consortium name="EnsemblMetazoa"/>
        </authorList>
    </citation>
    <scope>IDENTIFICATION</scope>
    <source>
        <strain evidence="5">Foshan</strain>
    </source>
</reference>
<keyword evidence="2" id="KW-0175">Coiled coil</keyword>
<feature type="compositionally biased region" description="Polar residues" evidence="3">
    <location>
        <begin position="302"/>
        <end position="315"/>
    </location>
</feature>
<dbReference type="Proteomes" id="UP000069940">
    <property type="component" value="Unassembled WGS sequence"/>
</dbReference>
<proteinExistence type="predicted"/>
<feature type="domain" description="CCHC-type" evidence="4">
    <location>
        <begin position="126"/>
        <end position="141"/>
    </location>
</feature>
<dbReference type="PROSITE" id="PS50158">
    <property type="entry name" value="ZF_CCHC"/>
    <property type="match status" value="1"/>
</dbReference>
<evidence type="ECO:0000313" key="6">
    <source>
        <dbReference type="Proteomes" id="UP000069940"/>
    </source>
</evidence>
<keyword evidence="1" id="KW-0862">Zinc</keyword>
<feature type="compositionally biased region" description="Polar residues" evidence="3">
    <location>
        <begin position="353"/>
        <end position="363"/>
    </location>
</feature>
<evidence type="ECO:0000259" key="4">
    <source>
        <dbReference type="PROSITE" id="PS50158"/>
    </source>
</evidence>
<reference evidence="6" key="1">
    <citation type="journal article" date="2015" name="Proc. Natl. Acad. Sci. U.S.A.">
        <title>Genome sequence of the Asian Tiger mosquito, Aedes albopictus, reveals insights into its biology, genetics, and evolution.</title>
        <authorList>
            <person name="Chen X.G."/>
            <person name="Jiang X."/>
            <person name="Gu J."/>
            <person name="Xu M."/>
            <person name="Wu Y."/>
            <person name="Deng Y."/>
            <person name="Zhang C."/>
            <person name="Bonizzoni M."/>
            <person name="Dermauw W."/>
            <person name="Vontas J."/>
            <person name="Armbruster P."/>
            <person name="Huang X."/>
            <person name="Yang Y."/>
            <person name="Zhang H."/>
            <person name="He W."/>
            <person name="Peng H."/>
            <person name="Liu Y."/>
            <person name="Wu K."/>
            <person name="Chen J."/>
            <person name="Lirakis M."/>
            <person name="Topalis P."/>
            <person name="Van Leeuwen T."/>
            <person name="Hall A.B."/>
            <person name="Jiang X."/>
            <person name="Thorpe C."/>
            <person name="Mueller R.L."/>
            <person name="Sun C."/>
            <person name="Waterhouse R.M."/>
            <person name="Yan G."/>
            <person name="Tu Z.J."/>
            <person name="Fang X."/>
            <person name="James A.A."/>
        </authorList>
    </citation>
    <scope>NUCLEOTIDE SEQUENCE [LARGE SCALE GENOMIC DNA]</scope>
    <source>
        <strain evidence="6">Foshan</strain>
    </source>
</reference>
<evidence type="ECO:0000256" key="1">
    <source>
        <dbReference type="PROSITE-ProRule" id="PRU00047"/>
    </source>
</evidence>
<evidence type="ECO:0000256" key="2">
    <source>
        <dbReference type="SAM" id="Coils"/>
    </source>
</evidence>
<sequence>MNATREGRGSRYLLRTSSKSIAEKLMQITELSDGTRVEIVMHPTMNIVQGTVYEPDSIDVEETRIEQELKSQGVVAVRRIKKRVNGRLQNTPLLVLSISGTVLPESIYFGLIRIEVRKYYRSPMMCYNCGFYGHSRKFCRQTGICLHCSTTHHVPEGEKCHNEPKCLHCEGSHPVSSRDCPRYKEEDKIQRLKVDLGISNAEARRIYGESSRNDTFRQVVQNEVQQELAKKDQIIASLQKQVATLAKEIELLKRSQTSMTPATPIIQPSASKPKPTTKTVATTSSQPTPNLFNRPSRKDKTTSSPSGKRTGGRSSVRSDYDVITRSRSAKRQLEVSPTDVGKDVGKRSLVPRGTTSTSIEVDE</sequence>
<evidence type="ECO:0000256" key="3">
    <source>
        <dbReference type="SAM" id="MobiDB-lite"/>
    </source>
</evidence>
<feature type="coiled-coil region" evidence="2">
    <location>
        <begin position="221"/>
        <end position="255"/>
    </location>
</feature>
<keyword evidence="6" id="KW-1185">Reference proteome</keyword>
<keyword evidence="1" id="KW-0479">Metal-binding</keyword>
<dbReference type="GeneID" id="109407466"/>
<dbReference type="EnsemblMetazoa" id="AALFPA23_021015.R30996">
    <property type="protein sequence ID" value="AALFPA23_021015.P30996"/>
    <property type="gene ID" value="AALFPA23_021015"/>
</dbReference>
<accession>A0ABM1ZRH9</accession>
<keyword evidence="1" id="KW-0863">Zinc-finger</keyword>
<protein>
    <recommendedName>
        <fullName evidence="4">CCHC-type domain-containing protein</fullName>
    </recommendedName>
</protein>
<name>A0ABM1ZRH9_AEDAL</name>
<feature type="region of interest" description="Disordered" evidence="3">
    <location>
        <begin position="256"/>
        <end position="363"/>
    </location>
</feature>